<name>A0A1E8B6C4_BACMY</name>
<accession>A0A1E8B6C4</accession>
<dbReference type="Proteomes" id="UP000175706">
    <property type="component" value="Unassembled WGS sequence"/>
</dbReference>
<dbReference type="AlphaFoldDB" id="A0A1E8B6C4"/>
<evidence type="ECO:0000313" key="1">
    <source>
        <dbReference type="EMBL" id="OFD78183.1"/>
    </source>
</evidence>
<sequence length="37" mass="4523">MYCEKTKDFSCNYEEEEVYDVLCENVLRVYEGSENYK</sequence>
<dbReference type="EMBL" id="LXLT01000035">
    <property type="protein sequence ID" value="OFD78183.1"/>
    <property type="molecule type" value="Genomic_DNA"/>
</dbReference>
<reference evidence="1 2" key="1">
    <citation type="submission" date="2016-05" db="EMBL/GenBank/DDBJ databases">
        <title>Bacillus thuringiensis and Bacillus weihenstephanensis as novel biocontrol agents of wilt causing Verticillium species.</title>
        <authorList>
            <person name="Hollensteiner J."/>
            <person name="Wemheuer F."/>
            <person name="Harting R."/>
            <person name="Kolarzyk A."/>
            <person name="Diaz-Valerio S."/>
            <person name="Poehlein A."/>
            <person name="Brzuszkiewicz E."/>
            <person name="Nesemann K."/>
            <person name="Braus-Stromeyer S."/>
            <person name="Braus G."/>
            <person name="Daniel R."/>
            <person name="Liesegang H."/>
        </authorList>
    </citation>
    <scope>NUCLEOTIDE SEQUENCE [LARGE SCALE GENOMIC DNA]</scope>
    <source>
        <strain evidence="1 2">GOE8</strain>
    </source>
</reference>
<gene>
    <name evidence="1" type="ORF">BWGOE8_26930</name>
</gene>
<protein>
    <submittedName>
        <fullName evidence="1">Uncharacterized protein</fullName>
    </submittedName>
</protein>
<comment type="caution">
    <text evidence="1">The sequence shown here is derived from an EMBL/GenBank/DDBJ whole genome shotgun (WGS) entry which is preliminary data.</text>
</comment>
<proteinExistence type="predicted"/>
<evidence type="ECO:0000313" key="2">
    <source>
        <dbReference type="Proteomes" id="UP000175706"/>
    </source>
</evidence>
<organism evidence="1 2">
    <name type="scientific">Bacillus mycoides</name>
    <dbReference type="NCBI Taxonomy" id="1405"/>
    <lineage>
        <taxon>Bacteria</taxon>
        <taxon>Bacillati</taxon>
        <taxon>Bacillota</taxon>
        <taxon>Bacilli</taxon>
        <taxon>Bacillales</taxon>
        <taxon>Bacillaceae</taxon>
        <taxon>Bacillus</taxon>
        <taxon>Bacillus cereus group</taxon>
    </lineage>
</organism>